<keyword evidence="3 8" id="KW-0812">Transmembrane</keyword>
<feature type="domain" description="Integral membrane bound transporter" evidence="9">
    <location>
        <begin position="492"/>
        <end position="616"/>
    </location>
</feature>
<evidence type="ECO:0000256" key="7">
    <source>
        <dbReference type="SAM" id="MobiDB-lite"/>
    </source>
</evidence>
<evidence type="ECO:0000256" key="6">
    <source>
        <dbReference type="ARBA" id="ARBA00043993"/>
    </source>
</evidence>
<evidence type="ECO:0000259" key="9">
    <source>
        <dbReference type="Pfam" id="PF13515"/>
    </source>
</evidence>
<feature type="compositionally biased region" description="Basic and acidic residues" evidence="7">
    <location>
        <begin position="402"/>
        <end position="439"/>
    </location>
</feature>
<evidence type="ECO:0000256" key="3">
    <source>
        <dbReference type="ARBA" id="ARBA00022692"/>
    </source>
</evidence>
<feature type="region of interest" description="Disordered" evidence="7">
    <location>
        <begin position="217"/>
        <end position="257"/>
    </location>
</feature>
<keyword evidence="5 8" id="KW-0472">Membrane</keyword>
<comment type="caution">
    <text evidence="10">The sequence shown here is derived from an EMBL/GenBank/DDBJ whole genome shotgun (WGS) entry which is preliminary data.</text>
</comment>
<feature type="region of interest" description="Disordered" evidence="7">
    <location>
        <begin position="395"/>
        <end position="477"/>
    </location>
</feature>
<dbReference type="RefSeq" id="WP_050363589.1">
    <property type="nucleotide sequence ID" value="NZ_CP134822.1"/>
</dbReference>
<dbReference type="InterPro" id="IPR049453">
    <property type="entry name" value="Memb_transporter_dom"/>
</dbReference>
<feature type="transmembrane region" description="Helical" evidence="8">
    <location>
        <begin position="576"/>
        <end position="595"/>
    </location>
</feature>
<dbReference type="PANTHER" id="PTHR30509">
    <property type="entry name" value="P-HYDROXYBENZOIC ACID EFFLUX PUMP SUBUNIT-RELATED"/>
    <property type="match status" value="1"/>
</dbReference>
<feature type="transmembrane region" description="Helical" evidence="8">
    <location>
        <begin position="36"/>
        <end position="59"/>
    </location>
</feature>
<evidence type="ECO:0000256" key="4">
    <source>
        <dbReference type="ARBA" id="ARBA00022989"/>
    </source>
</evidence>
<keyword evidence="4 8" id="KW-1133">Transmembrane helix</keyword>
<dbReference type="PANTHER" id="PTHR30509:SF9">
    <property type="entry name" value="MULTIDRUG RESISTANCE PROTEIN MDTO"/>
    <property type="match status" value="1"/>
</dbReference>
<feature type="transmembrane region" description="Helical" evidence="8">
    <location>
        <begin position="537"/>
        <end position="570"/>
    </location>
</feature>
<protein>
    <submittedName>
        <fullName evidence="10">FUSC family protein</fullName>
    </submittedName>
</protein>
<feature type="transmembrane region" description="Helical" evidence="8">
    <location>
        <begin position="504"/>
        <end position="525"/>
    </location>
</feature>
<dbReference type="Proteomes" id="UP000028058">
    <property type="component" value="Unassembled WGS sequence"/>
</dbReference>
<dbReference type="EMBL" id="JNAD02000005">
    <property type="protein sequence ID" value="RKM95990.1"/>
    <property type="molecule type" value="Genomic_DNA"/>
</dbReference>
<feature type="transmembrane region" description="Helical" evidence="8">
    <location>
        <begin position="607"/>
        <end position="624"/>
    </location>
</feature>
<evidence type="ECO:0000256" key="2">
    <source>
        <dbReference type="ARBA" id="ARBA00022475"/>
    </source>
</evidence>
<comment type="subcellular location">
    <subcellularLocation>
        <location evidence="1">Cell membrane</location>
        <topology evidence="1">Multi-pass membrane protein</topology>
    </subcellularLocation>
</comment>
<keyword evidence="11" id="KW-1185">Reference proteome</keyword>
<name>A0A3M8EVP5_9ACTN</name>
<evidence type="ECO:0000313" key="11">
    <source>
        <dbReference type="Proteomes" id="UP000028058"/>
    </source>
</evidence>
<proteinExistence type="inferred from homology"/>
<evidence type="ECO:0000256" key="1">
    <source>
        <dbReference type="ARBA" id="ARBA00004651"/>
    </source>
</evidence>
<feature type="transmembrane region" description="Helical" evidence="8">
    <location>
        <begin position="161"/>
        <end position="182"/>
    </location>
</feature>
<evidence type="ECO:0000256" key="8">
    <source>
        <dbReference type="SAM" id="Phobius"/>
    </source>
</evidence>
<feature type="transmembrane region" description="Helical" evidence="8">
    <location>
        <begin position="114"/>
        <end position="130"/>
    </location>
</feature>
<evidence type="ECO:0000313" key="10">
    <source>
        <dbReference type="EMBL" id="RKM95990.1"/>
    </source>
</evidence>
<dbReference type="AlphaFoldDB" id="A0A3M8EVP5"/>
<feature type="region of interest" description="Disordered" evidence="7">
    <location>
        <begin position="649"/>
        <end position="691"/>
    </location>
</feature>
<evidence type="ECO:0000256" key="5">
    <source>
        <dbReference type="ARBA" id="ARBA00023136"/>
    </source>
</evidence>
<comment type="similarity">
    <text evidence="6">Belongs to the YccS/YhfK family.</text>
</comment>
<gene>
    <name evidence="10" type="ORF">SFRA_013420</name>
</gene>
<feature type="compositionally biased region" description="Low complexity" evidence="7">
    <location>
        <begin position="232"/>
        <end position="246"/>
    </location>
</feature>
<dbReference type="OrthoDB" id="7431670at2"/>
<reference evidence="10 11" key="1">
    <citation type="journal article" date="2014" name="Genome Announc.">
        <title>Draft Genome Sequence of Streptomyces fradiae ATCC 19609, a Strain Highly Sensitive to Antibiotics.</title>
        <authorList>
            <person name="Bekker O.B."/>
            <person name="Klimina K.M."/>
            <person name="Vatlin A.A."/>
            <person name="Zakharevich N.V."/>
            <person name="Kasianov A.S."/>
            <person name="Danilenko V.N."/>
        </authorList>
    </citation>
    <scope>NUCLEOTIDE SEQUENCE [LARGE SCALE GENOMIC DNA]</scope>
    <source>
        <strain evidence="10 11">ATCC 19609</strain>
    </source>
</reference>
<feature type="compositionally biased region" description="Acidic residues" evidence="7">
    <location>
        <begin position="454"/>
        <end position="466"/>
    </location>
</feature>
<dbReference type="GO" id="GO:0005886">
    <property type="term" value="C:plasma membrane"/>
    <property type="evidence" value="ECO:0007669"/>
    <property type="project" value="UniProtKB-SubCell"/>
</dbReference>
<accession>A0A3M8EVP5</accession>
<dbReference type="Pfam" id="PF13515">
    <property type="entry name" value="FUSC_2"/>
    <property type="match status" value="1"/>
</dbReference>
<keyword evidence="2" id="KW-1003">Cell membrane</keyword>
<organism evidence="10 11">
    <name type="scientific">Streptomyces xinghaiensis</name>
    <dbReference type="NCBI Taxonomy" id="1038928"/>
    <lineage>
        <taxon>Bacteria</taxon>
        <taxon>Bacillati</taxon>
        <taxon>Actinomycetota</taxon>
        <taxon>Actinomycetes</taxon>
        <taxon>Kitasatosporales</taxon>
        <taxon>Streptomycetaceae</taxon>
        <taxon>Streptomyces</taxon>
    </lineage>
</organism>
<feature type="transmembrane region" description="Helical" evidence="8">
    <location>
        <begin position="89"/>
        <end position="108"/>
    </location>
</feature>
<sequence>MISSAADAGGPGPRRDARRALSRRVRLPLPASDPGLLRLTAALRTVLSVGLTLAVLALLGVPLRIQVTGAMAALISTIAVSETRLRDQAVTLALGLPVAGATVAAGTALAPHRIAADTVFVLVIFGAVYVRRFGLRGKALGMIAFQMFFIAQFVQVESARLAQVGLALLVAFGCGALVRFGLLRVTPEQTLDLLMGSFRTRLRQAVGAMAALAEAAERDGPAGESNGPAVYPGAAASGKPAAPATPAGGGPDGTGRERAERRLRQRIVRLHEGALMIQDRLEDSTPDASTAEAVQRRIAGMEVTAERLAAVLLDGERPPHTPLVTVRLRELYEAVGRDWLQKRTPVGLAHVRDRLLGYRENENLTGLPTGDQEALRAMGELAFSVLGLRVALGAADGDDENDSPRTRQYREELETEELSRRAESGLRAESRPDAEKTPEGRGASGGTRRRDGDGGPESEPQEEDGGTAEPGGLRRPSTRTAFQVTVGSAMAIVGGELLSPQRWYWAVLTCWVVFLGTASTGEILVKGYRRLAGTAVGVVAGAGLTGLVAGHTGVSFALILFCVFAAFYFAPVSHTLTSFFMTAMLGLLFTLLNTYSRDIFVLRVEETAIGVVCGLTAALLVLPIRTAEHTDELLRTVLERLSDVTQEAVRRLSGERPGVSGGAPPGTRGATVAPPVPGAGDGSGASASVPSVPSAHTVDLLEAARELDDALDGLRSAVQPLTHPVSPLRSRSQTARYVVALLDSAAYHARGLAAVAEQLTGDSRITPDPRVAAAAGRLTRNLRTLTRSLEEPEEQRDEALLPGSDTLTIAVIDHPSRSPVGSRVARHIHRLDEIVIGLAEPLGVRVEGARGAGGAAGAAGEAAAG</sequence>